<evidence type="ECO:0008006" key="4">
    <source>
        <dbReference type="Google" id="ProtNLM"/>
    </source>
</evidence>
<dbReference type="SUPFAM" id="SSF56935">
    <property type="entry name" value="Porins"/>
    <property type="match status" value="1"/>
</dbReference>
<evidence type="ECO:0000313" key="2">
    <source>
        <dbReference type="EMBL" id="POB44493.1"/>
    </source>
</evidence>
<comment type="caution">
    <text evidence="2">The sequence shown here is derived from an EMBL/GenBank/DDBJ whole genome shotgun (WGS) entry which is preliminary data.</text>
</comment>
<name>A0A2S3QZ26_VIBVL</name>
<dbReference type="AlphaFoldDB" id="A0A2S3QZ26"/>
<dbReference type="RefSeq" id="WP_103200868.1">
    <property type="nucleotide sequence ID" value="NZ_JASMUA010000019.1"/>
</dbReference>
<sequence length="426" mass="47664">MLSVAFWPFRLSFLTLLGLLLSSSCTASANEVAFSGFGSVGYSYENEPDIGYLRNISQPPDVERNGSFLPDSNFGVQVDWALNYQWSLTAQWVLEDRVEQDFNNVTELAFIRYLPDANWDLRIGRVGLNAYTAADSRRIDYAHLWVRPPQELYGSIFYDSIDGLDVTYRSSINEVNWSASLQYGAISQVIEDERTKDHSEASSDHTLAIALTFDYHEWSGRFSFVDVADLTVSLGPNSQQAQLGIAQLAQAGLGAASLEAAEIYAQSNLNGESVKYWQVGLGYFDGEWQMQSELFYVAGMKQAIPQGSGGYLMLGRSIHRFTPYATVSFFEPARDIVKAQSDWGVISPQLGQFQQLILSGINSTYIDQNTYSLGIRWDIHPQVAIKGQFDYIQIHDVGYGLWAADGRSSTQGRDVQLYTLSVNFIF</sequence>
<feature type="signal peptide" evidence="1">
    <location>
        <begin position="1"/>
        <end position="29"/>
    </location>
</feature>
<gene>
    <name evidence="2" type="ORF">CRN52_17990</name>
</gene>
<reference evidence="2 3" key="1">
    <citation type="journal article" date="2018" name="Front. Microbiol.">
        <title>Phylogeny of Vibrio vulnificus from the Analysis of the Core-Genome: Implications for Intra-Species Taxonomy.</title>
        <authorList>
            <person name="Roig F.J."/>
            <person name="Gonzalez-Candelas F."/>
            <person name="Sanjuan E."/>
            <person name="Fouz B."/>
            <person name="Feil E.J."/>
            <person name="Llorens C."/>
            <person name="Baker-Austin C."/>
            <person name="Oliver J.D."/>
            <person name="Danin-Poleg Y."/>
            <person name="Gibas C.J."/>
            <person name="Kashi Y."/>
            <person name="Gulig P.A."/>
            <person name="Morrison S.S."/>
            <person name="Amaro C."/>
        </authorList>
    </citation>
    <scope>NUCLEOTIDE SEQUENCE [LARGE SCALE GENOMIC DNA]</scope>
    <source>
        <strain evidence="2 3">CECT4608</strain>
    </source>
</reference>
<organism evidence="2 3">
    <name type="scientific">Vibrio vulnificus</name>
    <dbReference type="NCBI Taxonomy" id="672"/>
    <lineage>
        <taxon>Bacteria</taxon>
        <taxon>Pseudomonadati</taxon>
        <taxon>Pseudomonadota</taxon>
        <taxon>Gammaproteobacteria</taxon>
        <taxon>Vibrionales</taxon>
        <taxon>Vibrionaceae</taxon>
        <taxon>Vibrio</taxon>
    </lineage>
</organism>
<accession>A0A2S3QZ26</accession>
<evidence type="ECO:0000256" key="1">
    <source>
        <dbReference type="SAM" id="SignalP"/>
    </source>
</evidence>
<feature type="chain" id="PRO_5015411669" description="Porin" evidence="1">
    <location>
        <begin position="30"/>
        <end position="426"/>
    </location>
</feature>
<proteinExistence type="predicted"/>
<dbReference type="Proteomes" id="UP000237466">
    <property type="component" value="Unassembled WGS sequence"/>
</dbReference>
<evidence type="ECO:0000313" key="3">
    <source>
        <dbReference type="Proteomes" id="UP000237466"/>
    </source>
</evidence>
<keyword evidence="1" id="KW-0732">Signal</keyword>
<dbReference type="EMBL" id="PDGH01000124">
    <property type="protein sequence ID" value="POB44493.1"/>
    <property type="molecule type" value="Genomic_DNA"/>
</dbReference>
<protein>
    <recommendedName>
        <fullName evidence="4">Porin</fullName>
    </recommendedName>
</protein>